<evidence type="ECO:0000313" key="2">
    <source>
        <dbReference type="Proteomes" id="UP001238088"/>
    </source>
</evidence>
<gene>
    <name evidence="1" type="ORF">J2S17_002639</name>
</gene>
<accession>A0ABU0AIN1</accession>
<keyword evidence="2" id="KW-1185">Reference proteome</keyword>
<comment type="caution">
    <text evidence="1">The sequence shown here is derived from an EMBL/GenBank/DDBJ whole genome shotgun (WGS) entry which is preliminary data.</text>
</comment>
<dbReference type="Proteomes" id="UP001238088">
    <property type="component" value="Unassembled WGS sequence"/>
</dbReference>
<name>A0ABU0AIN1_9BACI</name>
<dbReference type="RefSeq" id="WP_307475435.1">
    <property type="nucleotide sequence ID" value="NZ_JAUSUB010000010.1"/>
</dbReference>
<organism evidence="1 2">
    <name type="scientific">Cytobacillus purgationiresistens</name>
    <dbReference type="NCBI Taxonomy" id="863449"/>
    <lineage>
        <taxon>Bacteria</taxon>
        <taxon>Bacillati</taxon>
        <taxon>Bacillota</taxon>
        <taxon>Bacilli</taxon>
        <taxon>Bacillales</taxon>
        <taxon>Bacillaceae</taxon>
        <taxon>Cytobacillus</taxon>
    </lineage>
</organism>
<proteinExistence type="predicted"/>
<dbReference type="EMBL" id="JAUSUB010000010">
    <property type="protein sequence ID" value="MDQ0270754.1"/>
    <property type="molecule type" value="Genomic_DNA"/>
</dbReference>
<sequence length="65" mass="7048">MKAIIKMVNGEEFTVTGDLVSDLHDYFTGPTGAVEKIPIGWLSTPIDAINLKHAVSIKFESEASN</sequence>
<reference evidence="1 2" key="1">
    <citation type="submission" date="2023-07" db="EMBL/GenBank/DDBJ databases">
        <title>Genomic Encyclopedia of Type Strains, Phase IV (KMG-IV): sequencing the most valuable type-strain genomes for metagenomic binning, comparative biology and taxonomic classification.</title>
        <authorList>
            <person name="Goeker M."/>
        </authorList>
    </citation>
    <scope>NUCLEOTIDE SEQUENCE [LARGE SCALE GENOMIC DNA]</scope>
    <source>
        <strain evidence="1 2">DSM 23494</strain>
    </source>
</reference>
<protein>
    <recommendedName>
        <fullName evidence="3">Phage protein</fullName>
    </recommendedName>
</protein>
<evidence type="ECO:0008006" key="3">
    <source>
        <dbReference type="Google" id="ProtNLM"/>
    </source>
</evidence>
<evidence type="ECO:0000313" key="1">
    <source>
        <dbReference type="EMBL" id="MDQ0270754.1"/>
    </source>
</evidence>